<dbReference type="PROSITE" id="PS50065">
    <property type="entry name" value="HMG_COA_REDUCTASE_4"/>
    <property type="match status" value="1"/>
</dbReference>
<keyword evidence="1 2" id="KW-0560">Oxidoreductase</keyword>
<dbReference type="Gene3D" id="1.10.8.660">
    <property type="match status" value="1"/>
</dbReference>
<dbReference type="PANTHER" id="PTHR10572">
    <property type="entry name" value="3-HYDROXY-3-METHYLGLUTARYL-COENZYME A REDUCTASE"/>
    <property type="match status" value="1"/>
</dbReference>
<dbReference type="Proteomes" id="UP000277633">
    <property type="component" value="Unassembled WGS sequence"/>
</dbReference>
<dbReference type="EMBL" id="QMWO01000068">
    <property type="protein sequence ID" value="RLG69537.1"/>
    <property type="molecule type" value="Genomic_DNA"/>
</dbReference>
<dbReference type="InterPro" id="IPR004553">
    <property type="entry name" value="HMG_CoA_Rdtase_bac-typ"/>
</dbReference>
<reference evidence="2 3" key="1">
    <citation type="submission" date="2018-06" db="EMBL/GenBank/DDBJ databases">
        <title>Extensive metabolic versatility and redundancy in microbially diverse, dynamic hydrothermal sediments.</title>
        <authorList>
            <person name="Dombrowski N."/>
            <person name="Teske A."/>
            <person name="Baker B.J."/>
        </authorList>
    </citation>
    <scope>NUCLEOTIDE SEQUENCE [LARGE SCALE GENOMIC DNA]</scope>
    <source>
        <strain evidence="2">B9_G13</strain>
    </source>
</reference>
<dbReference type="Gene3D" id="3.90.770.10">
    <property type="entry name" value="3-hydroxy-3-methylglutaryl-coenzyme A Reductase, Chain A, domain 2"/>
    <property type="match status" value="1"/>
</dbReference>
<feature type="non-terminal residue" evidence="2">
    <location>
        <position position="1"/>
    </location>
</feature>
<proteinExistence type="inferred from homology"/>
<dbReference type="InterPro" id="IPR023076">
    <property type="entry name" value="HMG_CoA_Rdtase_CS"/>
</dbReference>
<evidence type="ECO:0000256" key="1">
    <source>
        <dbReference type="RuleBase" id="RU361219"/>
    </source>
</evidence>
<dbReference type="InterPro" id="IPR023074">
    <property type="entry name" value="HMG_CoA_Rdtase_cat_sf"/>
</dbReference>
<dbReference type="InterPro" id="IPR009029">
    <property type="entry name" value="HMG_CoA_Rdtase_sub-bd_dom_sf"/>
</dbReference>
<dbReference type="SUPFAM" id="SSF56542">
    <property type="entry name" value="Substrate-binding domain of HMG-CoA reductase"/>
    <property type="match status" value="1"/>
</dbReference>
<organism evidence="2 3">
    <name type="scientific">Candidatus Iainarchaeum sp</name>
    <dbReference type="NCBI Taxonomy" id="3101447"/>
    <lineage>
        <taxon>Archaea</taxon>
        <taxon>Candidatus Iainarchaeota</taxon>
        <taxon>Candidatus Iainarchaeia</taxon>
        <taxon>Candidatus Iainarchaeales</taxon>
        <taxon>Candidatus Iainarchaeaceae</taxon>
        <taxon>Candidatus Iainarchaeum</taxon>
    </lineage>
</organism>
<evidence type="ECO:0000313" key="2">
    <source>
        <dbReference type="EMBL" id="RLG69537.1"/>
    </source>
</evidence>
<comment type="caution">
    <text evidence="2">The sequence shown here is derived from an EMBL/GenBank/DDBJ whole genome shotgun (WGS) entry which is preliminary data.</text>
</comment>
<sequence>NAVNTMCEKLAFEIEKLCDCKIGLKILSNLAIYRMANAKAVFPKEVLGEAVDAVIEAWRFASLDQFRATTHNKGIMNGIDAVAIACGNDFRALEAGAHSYACLDGRYKPLTRYWKDKQGNLVGEIELPIQVGIVGGSTRVNPMAKLCLKILGVKSAKELACVLASIGLAQNFAALYALATEGIQRGHMRLHAENIAVQAGAKGAEIKKVALRMIEMQSINEATAKEILKEIRKGA</sequence>
<gene>
    <name evidence="2" type="ORF">DRO07_02115</name>
</gene>
<dbReference type="GO" id="GO:0015936">
    <property type="term" value="P:coenzyme A metabolic process"/>
    <property type="evidence" value="ECO:0007669"/>
    <property type="project" value="InterPro"/>
</dbReference>
<dbReference type="PROSITE" id="PS01192">
    <property type="entry name" value="HMG_COA_REDUCTASE_3"/>
    <property type="match status" value="1"/>
</dbReference>
<evidence type="ECO:0000313" key="3">
    <source>
        <dbReference type="Proteomes" id="UP000277633"/>
    </source>
</evidence>
<protein>
    <recommendedName>
        <fullName evidence="1">3-hydroxy-3-methylglutaryl coenzyme A reductase</fullName>
        <shortName evidence="1">HMG-CoA reductase</shortName>
    </recommendedName>
</protein>
<dbReference type="InterPro" id="IPR002202">
    <property type="entry name" value="HMG_CoA_Rdtase"/>
</dbReference>
<name>A0A497JGA0_9ARCH</name>
<accession>A0A497JGA0</accession>
<dbReference type="PANTHER" id="PTHR10572:SF24">
    <property type="entry name" value="3-HYDROXY-3-METHYLGLUTARYL-COENZYME A REDUCTASE"/>
    <property type="match status" value="1"/>
</dbReference>
<dbReference type="GO" id="GO:0004420">
    <property type="term" value="F:hydroxymethylglutaryl-CoA reductase (NADPH) activity"/>
    <property type="evidence" value="ECO:0007669"/>
    <property type="project" value="InterPro"/>
</dbReference>
<dbReference type="Pfam" id="PF00368">
    <property type="entry name" value="HMG-CoA_red"/>
    <property type="match status" value="1"/>
</dbReference>
<dbReference type="AlphaFoldDB" id="A0A497JGA0"/>
<dbReference type="NCBIfam" id="TIGR00532">
    <property type="entry name" value="HMG_CoA_R_NAD"/>
    <property type="match status" value="1"/>
</dbReference>
<comment type="similarity">
    <text evidence="1">Belongs to the HMG-CoA reductase family.</text>
</comment>